<dbReference type="PANTHER" id="PTHR15054:SF3">
    <property type="entry name" value="SARCOPLASMIC RETICULUM HISTIDINE-RICH CALCIUM-BINDING PROTEIN"/>
    <property type="match status" value="1"/>
</dbReference>
<dbReference type="AlphaFoldDB" id="A0AAV2I542"/>
<dbReference type="GO" id="GO:0005509">
    <property type="term" value="F:calcium ion binding"/>
    <property type="evidence" value="ECO:0007669"/>
    <property type="project" value="InterPro"/>
</dbReference>
<dbReference type="InterPro" id="IPR015666">
    <property type="entry name" value="HRC"/>
</dbReference>
<keyword evidence="3" id="KW-1185">Reference proteome</keyword>
<evidence type="ECO:0008006" key="4">
    <source>
        <dbReference type="Google" id="ProtNLM"/>
    </source>
</evidence>
<evidence type="ECO:0000313" key="2">
    <source>
        <dbReference type="EMBL" id="CAL1541840.1"/>
    </source>
</evidence>
<dbReference type="PANTHER" id="PTHR15054">
    <property type="entry name" value="HISTIDINE-RICH CALCIUM-BINDING PROTEIN-RELATED"/>
    <property type="match status" value="1"/>
</dbReference>
<proteinExistence type="predicted"/>
<gene>
    <name evidence="2" type="ORF">GSLYS_00015446001</name>
</gene>
<comment type="caution">
    <text evidence="2">The sequence shown here is derived from an EMBL/GenBank/DDBJ whole genome shotgun (WGS) entry which is preliminary data.</text>
</comment>
<feature type="signal peptide" evidence="1">
    <location>
        <begin position="1"/>
        <end position="20"/>
    </location>
</feature>
<organism evidence="2 3">
    <name type="scientific">Lymnaea stagnalis</name>
    <name type="common">Great pond snail</name>
    <name type="synonym">Helix stagnalis</name>
    <dbReference type="NCBI Taxonomy" id="6523"/>
    <lineage>
        <taxon>Eukaryota</taxon>
        <taxon>Metazoa</taxon>
        <taxon>Spiralia</taxon>
        <taxon>Lophotrochozoa</taxon>
        <taxon>Mollusca</taxon>
        <taxon>Gastropoda</taxon>
        <taxon>Heterobranchia</taxon>
        <taxon>Euthyneura</taxon>
        <taxon>Panpulmonata</taxon>
        <taxon>Hygrophila</taxon>
        <taxon>Lymnaeoidea</taxon>
        <taxon>Lymnaeidae</taxon>
        <taxon>Lymnaea</taxon>
    </lineage>
</organism>
<accession>A0AAV2I542</accession>
<protein>
    <recommendedName>
        <fullName evidence="4">Sarcoplasmic reticulum histidine-rich calcium-binding protein</fullName>
    </recommendedName>
</protein>
<sequence>MKFMLCLCLALVVLLTTALASSQDLSDEPTVEVDDTSKTESTTEVDPDKIEYAKGSVCTYCSYCEFCKLCDDCPCETSKTKPNCKMCKYCKFCYLCDAFCNTVCTAGGILDRVSGAIVNSLPSFNKDEVEDDIDSVKDWIKKKDEL</sequence>
<dbReference type="Proteomes" id="UP001497497">
    <property type="component" value="Unassembled WGS sequence"/>
</dbReference>
<name>A0AAV2I542_LYMST</name>
<evidence type="ECO:0000313" key="3">
    <source>
        <dbReference type="Proteomes" id="UP001497497"/>
    </source>
</evidence>
<dbReference type="EMBL" id="CAXITT010000454">
    <property type="protein sequence ID" value="CAL1541840.1"/>
    <property type="molecule type" value="Genomic_DNA"/>
</dbReference>
<evidence type="ECO:0000256" key="1">
    <source>
        <dbReference type="SAM" id="SignalP"/>
    </source>
</evidence>
<keyword evidence="1" id="KW-0732">Signal</keyword>
<feature type="chain" id="PRO_5043886752" description="Sarcoplasmic reticulum histidine-rich calcium-binding protein" evidence="1">
    <location>
        <begin position="21"/>
        <end position="146"/>
    </location>
</feature>
<reference evidence="2 3" key="1">
    <citation type="submission" date="2024-04" db="EMBL/GenBank/DDBJ databases">
        <authorList>
            <consortium name="Genoscope - CEA"/>
            <person name="William W."/>
        </authorList>
    </citation>
    <scope>NUCLEOTIDE SEQUENCE [LARGE SCALE GENOMIC DNA]</scope>
</reference>